<dbReference type="SUPFAM" id="SSF57997">
    <property type="entry name" value="Tropomyosin"/>
    <property type="match status" value="1"/>
</dbReference>
<dbReference type="CDD" id="cd22292">
    <property type="entry name" value="cc_Cep135_MBD"/>
    <property type="match status" value="1"/>
</dbReference>
<keyword evidence="2" id="KW-0963">Cytoplasm</keyword>
<proteinExistence type="inferred from homology"/>
<organism evidence="7 8">
    <name type="scientific">Octopus vulgaris</name>
    <name type="common">Common octopus</name>
    <dbReference type="NCBI Taxonomy" id="6645"/>
    <lineage>
        <taxon>Eukaryota</taxon>
        <taxon>Metazoa</taxon>
        <taxon>Spiralia</taxon>
        <taxon>Lophotrochozoa</taxon>
        <taxon>Mollusca</taxon>
        <taxon>Cephalopoda</taxon>
        <taxon>Coleoidea</taxon>
        <taxon>Octopodiformes</taxon>
        <taxon>Octopoda</taxon>
        <taxon>Incirrata</taxon>
        <taxon>Octopodidae</taxon>
        <taxon>Octopus</taxon>
    </lineage>
</organism>
<dbReference type="EMBL" id="OX597826">
    <property type="protein sequence ID" value="CAI9731830.1"/>
    <property type="molecule type" value="Genomic_DNA"/>
</dbReference>
<dbReference type="InterPro" id="IPR051877">
    <property type="entry name" value="Centriole_BasalBody_StrucProt"/>
</dbReference>
<comment type="similarity">
    <text evidence="4">Belongs to the CEP135/TSGA10 family.</text>
</comment>
<evidence type="ECO:0000256" key="6">
    <source>
        <dbReference type="SAM" id="MobiDB-lite"/>
    </source>
</evidence>
<accession>A0AA36BCB5</accession>
<feature type="compositionally biased region" description="Polar residues" evidence="6">
    <location>
        <begin position="1208"/>
        <end position="1235"/>
    </location>
</feature>
<evidence type="ECO:0000256" key="4">
    <source>
        <dbReference type="ARBA" id="ARBA00038123"/>
    </source>
</evidence>
<dbReference type="Proteomes" id="UP001162480">
    <property type="component" value="Chromosome 13"/>
</dbReference>
<evidence type="ECO:0000313" key="7">
    <source>
        <dbReference type="EMBL" id="CAI9731830.1"/>
    </source>
</evidence>
<feature type="compositionally biased region" description="Polar residues" evidence="6">
    <location>
        <begin position="506"/>
        <end position="521"/>
    </location>
</feature>
<dbReference type="PANTHER" id="PTHR20544">
    <property type="entry name" value="CENTROSOMAL PROTEIN CEP135"/>
    <property type="match status" value="1"/>
</dbReference>
<dbReference type="AlphaFoldDB" id="A0AA36BCB5"/>
<feature type="region of interest" description="Disordered" evidence="6">
    <location>
        <begin position="1201"/>
        <end position="1235"/>
    </location>
</feature>
<keyword evidence="8" id="KW-1185">Reference proteome</keyword>
<feature type="compositionally biased region" description="Polar residues" evidence="6">
    <location>
        <begin position="583"/>
        <end position="594"/>
    </location>
</feature>
<feature type="region of interest" description="Disordered" evidence="6">
    <location>
        <begin position="577"/>
        <end position="604"/>
    </location>
</feature>
<sequence length="1252" mass="146856">MKIKRKRITERKQNETQEENGAWLEVERLTLIFKCHLKMSSKETMNTSEKLKNLRRRLEQLGYKDSLGIESLPLVERLFVDLLKTIEDLRKIKVEHSRKSDAEDPTIVDSYKNDNAKLVKENNALNLKLLKATEENNTAMKDLKSSLRKSEHTLADIKFLNNQYLHKIKLLEKESKEKSDRIQQLQEKNFHAVVQTPGGKKKNIPFRRQRMVVDCLIPPAEPDLPSPPPVPDPYIADMLETADKRIAENEEQVTELKDNKELLESKLEAFKEQVSARDDEIDRLNKMLSGGRPSDTLALEVKNRANEKMISHLNIQVDILQEQNRELQHRLHESTEKRDDVQDEMFKLNKKNADLQLQMRNIDRKAKLLQNDKEYVVKAADSEINVAKKELLKSRQQLEDLDRCISQLKSENEQLQTELEDAETQNSNKTTSLKKLEMLLDKVQEEKRRMIHKVNKLTANEKELILENEQLKHRGTITKKGKVPARVESLIKTLEEDRNYYRDQATSLQKTIQSDPSGSSNRKTRLPRSRSASPNKEMISLPDKLDKKTISHYERICQLLEQERDYFKSEYEQLKAIRRSTSPKRPQSNKNQNYNDEELQKAREERDKMKDMLEKFERHMNEVRANVKVLTKERDNLKDMYDGAKEELQKLRREILRSPKSPRTSLAAQAVLRQVENERDNASADLQRIMTERDSLQERLRSEVERDELQLRVNNLKDDVHSLEERIKNQAVQYQDSHEELSKQRMTATQMRLLAEEAERSLSEIQRRLNHREEDIHNQTHKISNLEEQLQEYEKVSHQSRNEINQLQSTINAMDREKDSLQMTVDEKTERLAVFREELLAKDRTISDFKVQISQLESQLEHVNSSLSLKEREMKSIKRQLDKMSDEFNETSRNKDAVLRENKRLQEDLAVMTSENQVINKDLQNCLEEKDSLKKQIQSYMMEVQRVGDLLSSKEQERSDMLEQYRTLSAEAEQYQNTNHQLETEGSNLRLEVISKESEIRMLKEKLERMDIEIHEHLGAQQAYELQVSNLNRTLSKLEENLQQYDDEKQNLTQDINAVRDLCCRLEASKESLQRQVTAVSVEKEQLHSQILDMKQEADTLREQLSTERKSVKNLEELLQNNREKEFHSQLEFQERNAELKQLKDRLTLNESKLQSQSRDIASLRTRNVELEGDIERFRRQLTSEKFERERAVQELRRHGISPPITGDYSSISRSTSPSKFSKANNLSSRLTPPVSSVNEKTAVLMKGTKSL</sequence>
<evidence type="ECO:0000313" key="8">
    <source>
        <dbReference type="Proteomes" id="UP001162480"/>
    </source>
</evidence>
<evidence type="ECO:0008006" key="9">
    <source>
        <dbReference type="Google" id="ProtNLM"/>
    </source>
</evidence>
<name>A0AA36BCB5_OCTVU</name>
<keyword evidence="3" id="KW-0206">Cytoskeleton</keyword>
<evidence type="ECO:0000256" key="3">
    <source>
        <dbReference type="ARBA" id="ARBA00023212"/>
    </source>
</evidence>
<feature type="coiled-coil region" evidence="5">
    <location>
        <begin position="108"/>
        <end position="135"/>
    </location>
</feature>
<comment type="subcellular location">
    <subcellularLocation>
        <location evidence="1">Cytoplasm</location>
        <location evidence="1">Cytoskeleton</location>
        <location evidence="1">Microtubule organizing center</location>
        <location evidence="1">Centrosome</location>
        <location evidence="1">Centriole</location>
    </subcellularLocation>
</comment>
<evidence type="ECO:0000256" key="1">
    <source>
        <dbReference type="ARBA" id="ARBA00004114"/>
    </source>
</evidence>
<dbReference type="GO" id="GO:0005814">
    <property type="term" value="C:centriole"/>
    <property type="evidence" value="ECO:0007669"/>
    <property type="project" value="UniProtKB-SubCell"/>
</dbReference>
<evidence type="ECO:0000256" key="5">
    <source>
        <dbReference type="SAM" id="Coils"/>
    </source>
</evidence>
<keyword evidence="5" id="KW-0175">Coiled coil</keyword>
<feature type="region of interest" description="Disordered" evidence="6">
    <location>
        <begin position="506"/>
        <end position="543"/>
    </location>
</feature>
<protein>
    <recommendedName>
        <fullName evidence="9">Centrosomal protein of 135 kDa</fullName>
    </recommendedName>
</protein>
<feature type="coiled-coil region" evidence="5">
    <location>
        <begin position="161"/>
        <end position="188"/>
    </location>
</feature>
<reference evidence="7" key="1">
    <citation type="submission" date="2023-08" db="EMBL/GenBank/DDBJ databases">
        <authorList>
            <person name="Alioto T."/>
            <person name="Alioto T."/>
            <person name="Gomez Garrido J."/>
        </authorList>
    </citation>
    <scope>NUCLEOTIDE SEQUENCE</scope>
</reference>
<dbReference type="Gene3D" id="1.10.287.1490">
    <property type="match status" value="1"/>
</dbReference>
<evidence type="ECO:0000256" key="2">
    <source>
        <dbReference type="ARBA" id="ARBA00022490"/>
    </source>
</evidence>
<dbReference type="PANTHER" id="PTHR20544:SF0">
    <property type="entry name" value="NUCLEOPROTEIN TPR_MLP1 DOMAIN-CONTAINING PROTEIN"/>
    <property type="match status" value="1"/>
</dbReference>
<gene>
    <name evidence="7" type="ORF">OCTVUL_1B028673</name>
</gene>